<evidence type="ECO:0000256" key="3">
    <source>
        <dbReference type="ARBA" id="ARBA00036002"/>
    </source>
</evidence>
<comment type="catalytic activity">
    <reaction evidence="2">
        <text>a fatty acyl-CoA + H2O = a fatty acid + CoA + H(+)</text>
        <dbReference type="Rhea" id="RHEA:16781"/>
        <dbReference type="ChEBI" id="CHEBI:15377"/>
        <dbReference type="ChEBI" id="CHEBI:15378"/>
        <dbReference type="ChEBI" id="CHEBI:28868"/>
        <dbReference type="ChEBI" id="CHEBI:57287"/>
        <dbReference type="ChEBI" id="CHEBI:77636"/>
        <dbReference type="EC" id="3.1.2.20"/>
    </reaction>
</comment>
<dbReference type="EMBL" id="AM902716">
    <property type="protein sequence ID" value="CAP45232.1"/>
    <property type="molecule type" value="Genomic_DNA"/>
</dbReference>
<dbReference type="InterPro" id="IPR003736">
    <property type="entry name" value="PAAI_dom"/>
</dbReference>
<sequence>MIGPFRHLAIHATNLASVMTGFEHNPFLHSLGAVIQSWGDGKIVLSMDLRPQHLNRQGALQGGVVCALLDAACGYSGLVPQMDDSQGNAVTISLAINFIGSVTGGQVLATGTVTGRGRKIYFARAEVCTPDGRILASAQGSFKYGGPQLMASSSTENPA</sequence>
<dbReference type="NCBIfam" id="TIGR00369">
    <property type="entry name" value="unchar_dom_1"/>
    <property type="match status" value="1"/>
</dbReference>
<reference evidence="9 10" key="1">
    <citation type="journal article" date="2008" name="BMC Genomics">
        <title>The missing link: Bordetella petrii is endowed with both the metabolic versatility of environmental bacteria and virulence traits of pathogenic Bordetellae.</title>
        <authorList>
            <person name="Gross R."/>
            <person name="Guzman C.A."/>
            <person name="Sebaihia M."/>
            <person name="Martins Dos Santos V.A."/>
            <person name="Pieper D.H."/>
            <person name="Koebnik R."/>
            <person name="Lechner M."/>
            <person name="Bartels D."/>
            <person name="Buhrmester J."/>
            <person name="Choudhuri J.V."/>
            <person name="Ebensen T."/>
            <person name="Gaigalat L."/>
            <person name="Herrmann S."/>
            <person name="Khachane A.N."/>
            <person name="Larisch C."/>
            <person name="Link S."/>
            <person name="Linke B."/>
            <person name="Meyer F."/>
            <person name="Mormann S."/>
            <person name="Nakunst D."/>
            <person name="Rueckert C."/>
            <person name="Schneiker-Bekel S."/>
            <person name="Schulze K."/>
            <person name="Vorhoelter F.J."/>
            <person name="Yevsa T."/>
            <person name="Engle J.T."/>
            <person name="Goldman W.E."/>
            <person name="Puehler A."/>
            <person name="Goebel U.B."/>
            <person name="Goesmann A."/>
            <person name="Bloecker H."/>
            <person name="Kaiser O."/>
            <person name="Martinez-Arias R."/>
        </authorList>
    </citation>
    <scope>NUCLEOTIDE SEQUENCE [LARGE SCALE GENOMIC DNA]</scope>
    <source>
        <strain evidence="10">ATCC BAA-461 / DSM 12804 / CCUG 43448 / CIP 107267 / Se-1111R</strain>
    </source>
</reference>
<dbReference type="PANTHER" id="PTHR43240">
    <property type="entry name" value="1,4-DIHYDROXY-2-NAPHTHOYL-COA THIOESTERASE 1"/>
    <property type="match status" value="1"/>
</dbReference>
<comment type="similarity">
    <text evidence="4">Belongs to the YigI thioesterase family.</text>
</comment>
<dbReference type="AlphaFoldDB" id="A9IHJ8"/>
<gene>
    <name evidence="9" type="ordered locus">Bpet4880</name>
</gene>
<evidence type="ECO:0000256" key="4">
    <source>
        <dbReference type="ARBA" id="ARBA00038381"/>
    </source>
</evidence>
<name>A9IHJ8_BORPD</name>
<keyword evidence="1" id="KW-0378">Hydrolase</keyword>
<dbReference type="SUPFAM" id="SSF54637">
    <property type="entry name" value="Thioesterase/thiol ester dehydrase-isomerase"/>
    <property type="match status" value="1"/>
</dbReference>
<dbReference type="Gene3D" id="3.10.129.10">
    <property type="entry name" value="Hotdog Thioesterase"/>
    <property type="match status" value="1"/>
</dbReference>
<organism evidence="9 10">
    <name type="scientific">Bordetella petrii (strain ATCC BAA-461 / DSM 12804 / CCUG 43448 / CIP 107267 / Se-1111R)</name>
    <dbReference type="NCBI Taxonomy" id="340100"/>
    <lineage>
        <taxon>Bacteria</taxon>
        <taxon>Pseudomonadati</taxon>
        <taxon>Pseudomonadota</taxon>
        <taxon>Betaproteobacteria</taxon>
        <taxon>Burkholderiales</taxon>
        <taxon>Alcaligenaceae</taxon>
        <taxon>Bordetella</taxon>
    </lineage>
</organism>
<comment type="catalytic activity">
    <reaction evidence="3">
        <text>a long-chain fatty acyl-CoA + H2O = a long-chain fatty acid + CoA + H(+)</text>
        <dbReference type="Rhea" id="RHEA:67680"/>
        <dbReference type="ChEBI" id="CHEBI:15377"/>
        <dbReference type="ChEBI" id="CHEBI:15378"/>
        <dbReference type="ChEBI" id="CHEBI:57287"/>
        <dbReference type="ChEBI" id="CHEBI:57560"/>
        <dbReference type="ChEBI" id="CHEBI:83139"/>
    </reaction>
</comment>
<evidence type="ECO:0000313" key="10">
    <source>
        <dbReference type="Proteomes" id="UP000001225"/>
    </source>
</evidence>
<dbReference type="InterPro" id="IPR029069">
    <property type="entry name" value="HotDog_dom_sf"/>
</dbReference>
<dbReference type="EC" id="3.1.2.20" evidence="5"/>
<dbReference type="PANTHER" id="PTHR43240:SF20">
    <property type="entry name" value="MEDIUM_LONG-CHAIN ACYL-COA THIOESTERASE YIGI"/>
    <property type="match status" value="1"/>
</dbReference>
<dbReference type="STRING" id="94624.Bpet4880"/>
<feature type="domain" description="Thioesterase" evidence="8">
    <location>
        <begin position="58"/>
        <end position="134"/>
    </location>
</feature>
<dbReference type="eggNOG" id="COG2050">
    <property type="taxonomic scope" value="Bacteria"/>
</dbReference>
<keyword evidence="10" id="KW-1185">Reference proteome</keyword>
<evidence type="ECO:0000259" key="8">
    <source>
        <dbReference type="Pfam" id="PF03061"/>
    </source>
</evidence>
<evidence type="ECO:0000256" key="5">
    <source>
        <dbReference type="ARBA" id="ARBA00038894"/>
    </source>
</evidence>
<dbReference type="KEGG" id="bpt:Bpet4880"/>
<dbReference type="CDD" id="cd03443">
    <property type="entry name" value="PaaI_thioesterase"/>
    <property type="match status" value="1"/>
</dbReference>
<dbReference type="InterPro" id="IPR006683">
    <property type="entry name" value="Thioestr_dom"/>
</dbReference>
<accession>A9IHJ8</accession>
<dbReference type="GO" id="GO:0047617">
    <property type="term" value="F:fatty acyl-CoA hydrolase activity"/>
    <property type="evidence" value="ECO:0007669"/>
    <property type="project" value="UniProtKB-EC"/>
</dbReference>
<dbReference type="Proteomes" id="UP000001225">
    <property type="component" value="Chromosome"/>
</dbReference>
<evidence type="ECO:0000256" key="2">
    <source>
        <dbReference type="ARBA" id="ARBA00035880"/>
    </source>
</evidence>
<protein>
    <recommendedName>
        <fullName evidence="6">Medium/long-chain acyl-CoA thioesterase YigI</fullName>
        <ecNumber evidence="5">3.1.2.20</ecNumber>
    </recommendedName>
</protein>
<evidence type="ECO:0000256" key="7">
    <source>
        <dbReference type="ARBA" id="ARBA00048062"/>
    </source>
</evidence>
<evidence type="ECO:0000256" key="6">
    <source>
        <dbReference type="ARBA" id="ARBA00040062"/>
    </source>
</evidence>
<comment type="catalytic activity">
    <reaction evidence="7">
        <text>a medium-chain fatty acyl-CoA + H2O = a medium-chain fatty acid + CoA + H(+)</text>
        <dbReference type="Rhea" id="RHEA:68184"/>
        <dbReference type="ChEBI" id="CHEBI:15377"/>
        <dbReference type="ChEBI" id="CHEBI:15378"/>
        <dbReference type="ChEBI" id="CHEBI:57287"/>
        <dbReference type="ChEBI" id="CHEBI:59558"/>
        <dbReference type="ChEBI" id="CHEBI:90546"/>
    </reaction>
</comment>
<evidence type="ECO:0000313" key="9">
    <source>
        <dbReference type="EMBL" id="CAP45232.1"/>
    </source>
</evidence>
<dbReference type="Pfam" id="PF03061">
    <property type="entry name" value="4HBT"/>
    <property type="match status" value="1"/>
</dbReference>
<proteinExistence type="inferred from homology"/>
<evidence type="ECO:0000256" key="1">
    <source>
        <dbReference type="ARBA" id="ARBA00022801"/>
    </source>
</evidence>